<keyword evidence="1" id="KW-0472">Membrane</keyword>
<dbReference type="AlphaFoldDB" id="A0A2A7BFN6"/>
<gene>
    <name evidence="2" type="ORF">CHR61_04150</name>
</gene>
<comment type="caution">
    <text evidence="2">The sequence shown here is derived from an EMBL/GenBank/DDBJ whole genome shotgun (WGS) entry which is preliminary data.</text>
</comment>
<dbReference type="Proteomes" id="UP000220438">
    <property type="component" value="Unassembled WGS sequence"/>
</dbReference>
<feature type="transmembrane region" description="Helical" evidence="1">
    <location>
        <begin position="174"/>
        <end position="198"/>
    </location>
</feature>
<proteinExistence type="predicted"/>
<feature type="transmembrane region" description="Helical" evidence="1">
    <location>
        <begin position="149"/>
        <end position="167"/>
    </location>
</feature>
<evidence type="ECO:0000313" key="3">
    <source>
        <dbReference type="Proteomes" id="UP000220438"/>
    </source>
</evidence>
<evidence type="ECO:0000256" key="1">
    <source>
        <dbReference type="SAM" id="Phobius"/>
    </source>
</evidence>
<feature type="transmembrane region" description="Helical" evidence="1">
    <location>
        <begin position="37"/>
        <end position="55"/>
    </location>
</feature>
<evidence type="ECO:0008006" key="4">
    <source>
        <dbReference type="Google" id="ProtNLM"/>
    </source>
</evidence>
<name>A0A2A7BFN6_9FIRM</name>
<accession>A0A2A7BFN6</accession>
<protein>
    <recommendedName>
        <fullName evidence="4">EpsG family protein</fullName>
    </recommendedName>
</protein>
<feature type="transmembrane region" description="Helical" evidence="1">
    <location>
        <begin position="218"/>
        <end position="238"/>
    </location>
</feature>
<organism evidence="2 3">
    <name type="scientific">Faecalibacterium prausnitzii</name>
    <dbReference type="NCBI Taxonomy" id="853"/>
    <lineage>
        <taxon>Bacteria</taxon>
        <taxon>Bacillati</taxon>
        <taxon>Bacillota</taxon>
        <taxon>Clostridia</taxon>
        <taxon>Eubacteriales</taxon>
        <taxon>Oscillospiraceae</taxon>
        <taxon>Faecalibacterium</taxon>
    </lineage>
</organism>
<feature type="transmembrane region" description="Helical" evidence="1">
    <location>
        <begin position="6"/>
        <end position="25"/>
    </location>
</feature>
<feature type="transmembrane region" description="Helical" evidence="1">
    <location>
        <begin position="259"/>
        <end position="278"/>
    </location>
</feature>
<keyword evidence="1" id="KW-0812">Transmembrane</keyword>
<sequence length="378" mass="43824">MEESVLATVEFLGLVGYEVLIAYAMKAFWPMNQKKKIIYLFWALLPLALMTMFHSESIGNDTQAYTELFDAVCNMTLKQALSNGRFEKGYMLFTYVLTRLFSSRQCVLIAEGAIVYLSLARWLNKWCKAPGLFVCLIVEMLEIDGWMSIQRQALAMAILFFAYDVLIEKKLLRFVVLVILAAQFHAVAYVFLLTWPMLWWFEEHRVNSLKKKWKFERLMAVCAVGIVLLMWPMINFLLRIFPKYQYYVAGAYMDGQARLAIVLKIIVYALMLMVPRWIKNQKWEAGQSVVELSLYRMALVNIVILIAANQATILTRFSGIFSVYAVAEFSEQASKLKRGKNRKIVTVAALILFALYGVIITIYRTPEWQTTYPFEWCF</sequence>
<evidence type="ECO:0000313" key="2">
    <source>
        <dbReference type="EMBL" id="PDX90122.1"/>
    </source>
</evidence>
<dbReference type="Pfam" id="PF14897">
    <property type="entry name" value="EpsG"/>
    <property type="match status" value="1"/>
</dbReference>
<reference evidence="2 3" key="1">
    <citation type="journal article" date="2017" name="Front. Microbiol.">
        <title>New Insights into the Diversity of the Genus Faecalibacterium.</title>
        <authorList>
            <person name="Benevides L."/>
            <person name="Burman S."/>
            <person name="Martin R."/>
            <person name="Robert V."/>
            <person name="Thomas M."/>
            <person name="Miquel S."/>
            <person name="Chain F."/>
            <person name="Sokol H."/>
            <person name="Bermudez-Humaran L.G."/>
            <person name="Morrison M."/>
            <person name="Langella P."/>
            <person name="Azevedo V.A."/>
            <person name="Chatel J.M."/>
            <person name="Soares S."/>
        </authorList>
    </citation>
    <scope>NUCLEOTIDE SEQUENCE [LARGE SCALE GENOMIC DNA]</scope>
    <source>
        <strain evidence="2 3">AHMP21</strain>
    </source>
</reference>
<feature type="transmembrane region" description="Helical" evidence="1">
    <location>
        <begin position="344"/>
        <end position="363"/>
    </location>
</feature>
<keyword evidence="1" id="KW-1133">Transmembrane helix</keyword>
<feature type="transmembrane region" description="Helical" evidence="1">
    <location>
        <begin position="298"/>
        <end position="324"/>
    </location>
</feature>
<dbReference type="EMBL" id="NOUW01000014">
    <property type="protein sequence ID" value="PDX90122.1"/>
    <property type="molecule type" value="Genomic_DNA"/>
</dbReference>
<dbReference type="InterPro" id="IPR049458">
    <property type="entry name" value="EpsG-like"/>
</dbReference>